<reference evidence="1" key="1">
    <citation type="submission" date="2021-01" db="EMBL/GenBank/DDBJ databases">
        <title>Genome public.</title>
        <authorList>
            <person name="Liu C."/>
            <person name="Sun Q."/>
        </authorList>
    </citation>
    <scope>NUCLEOTIDE SEQUENCE</scope>
    <source>
        <strain evidence="1">M6</strain>
    </source>
</reference>
<comment type="caution">
    <text evidence="1">The sequence shown here is derived from an EMBL/GenBank/DDBJ whole genome shotgun (WGS) entry which is preliminary data.</text>
</comment>
<dbReference type="Proteomes" id="UP000633365">
    <property type="component" value="Unassembled WGS sequence"/>
</dbReference>
<name>A0A935C1M5_9FIRM</name>
<evidence type="ECO:0000313" key="2">
    <source>
        <dbReference type="Proteomes" id="UP000633365"/>
    </source>
</evidence>
<keyword evidence="2" id="KW-1185">Reference proteome</keyword>
<accession>A0A935C1M5</accession>
<evidence type="ECO:0000313" key="1">
    <source>
        <dbReference type="EMBL" id="MBK6088785.1"/>
    </source>
</evidence>
<sequence length="311" mass="35862">MDKTINATVFSAEEFSPYEKTIYYLAISASLIKSYPIAIDDIGIISSLLKVDDTLLNKALDMYSGEALPFYVAFGKDIIEINDSSSADLFYGILQAVWIYKALNHLSLSTEKEAIIENYRCFNYCIDRFNMLNSFSSVFESVSQNLFSLEYSVFGNNTFSPAELLKTIETILLCEVDEAKNVLTNESDYIYNCLPILYRSFEFEIKTRVHTVYLILSTQIIKHSIFFNGTIKQIANEMYEHLLGMLQNAWLIAAQVELLPMQYSDIPEKRTRKDRTTRIQLLYGYPNYDSYCIRLDLKHKGQGFVHYNNKS</sequence>
<organism evidence="1 2">
    <name type="scientific">Ruminococcus difficilis</name>
    <dbReference type="NCBI Taxonomy" id="2763069"/>
    <lineage>
        <taxon>Bacteria</taxon>
        <taxon>Bacillati</taxon>
        <taxon>Bacillota</taxon>
        <taxon>Clostridia</taxon>
        <taxon>Eubacteriales</taxon>
        <taxon>Oscillospiraceae</taxon>
        <taxon>Ruminococcus</taxon>
    </lineage>
</organism>
<dbReference type="EMBL" id="JAEQMG010000085">
    <property type="protein sequence ID" value="MBK6088785.1"/>
    <property type="molecule type" value="Genomic_DNA"/>
</dbReference>
<dbReference type="RefSeq" id="WP_201427628.1">
    <property type="nucleotide sequence ID" value="NZ_JAEQMG010000085.1"/>
</dbReference>
<protein>
    <submittedName>
        <fullName evidence="1">Uncharacterized protein</fullName>
    </submittedName>
</protein>
<gene>
    <name evidence="1" type="ORF">JKK62_09020</name>
</gene>
<proteinExistence type="predicted"/>
<dbReference type="AlphaFoldDB" id="A0A935C1M5"/>